<reference evidence="4 7" key="2">
    <citation type="submission" date="2020-08" db="EMBL/GenBank/DDBJ databases">
        <title>Genomic Encyclopedia of Type Strains, Phase IV (KMG-IV): sequencing the most valuable type-strain genomes for metagenomic binning, comparative biology and taxonomic classification.</title>
        <authorList>
            <person name="Goeker M."/>
        </authorList>
    </citation>
    <scope>NUCLEOTIDE SEQUENCE [LARGE SCALE GENOMIC DNA]</scope>
    <source>
        <strain evidence="4 7">DSM 11525</strain>
    </source>
</reference>
<keyword evidence="1" id="KW-0547">Nucleotide-binding</keyword>
<keyword evidence="2 5" id="KW-0067">ATP-binding</keyword>
<dbReference type="PANTHER" id="PTHR43119:SF1">
    <property type="entry name" value="ABC TRANSPORTER DOMAIN-CONTAINING PROTEIN"/>
    <property type="match status" value="1"/>
</dbReference>
<keyword evidence="6" id="KW-1185">Reference proteome</keyword>
<dbReference type="EMBL" id="JACHHR010000003">
    <property type="protein sequence ID" value="MBB5212540.1"/>
    <property type="molecule type" value="Genomic_DNA"/>
</dbReference>
<dbReference type="PANTHER" id="PTHR43119">
    <property type="entry name" value="ABC TRANSPORT PROTEIN ATP-BINDING COMPONENT-RELATED"/>
    <property type="match status" value="1"/>
</dbReference>
<dbReference type="Proteomes" id="UP000464675">
    <property type="component" value="Chromosome"/>
</dbReference>
<dbReference type="GO" id="GO:0005524">
    <property type="term" value="F:ATP binding"/>
    <property type="evidence" value="ECO:0007669"/>
    <property type="project" value="UniProtKB-KW"/>
</dbReference>
<dbReference type="AlphaFoldDB" id="A0A6P1TFX7"/>
<evidence type="ECO:0000313" key="5">
    <source>
        <dbReference type="EMBL" id="QHQ40159.1"/>
    </source>
</evidence>
<evidence type="ECO:0000259" key="3">
    <source>
        <dbReference type="PROSITE" id="PS50893"/>
    </source>
</evidence>
<dbReference type="InterPro" id="IPR003593">
    <property type="entry name" value="AAA+_ATPase"/>
</dbReference>
<name>A0A6P1TFX7_9GAMM</name>
<keyword evidence="4" id="KW-0449">Lipoprotein</keyword>
<evidence type="ECO:0000313" key="6">
    <source>
        <dbReference type="Proteomes" id="UP000464675"/>
    </source>
</evidence>
<evidence type="ECO:0000256" key="1">
    <source>
        <dbReference type="ARBA" id="ARBA00022741"/>
    </source>
</evidence>
<evidence type="ECO:0000313" key="4">
    <source>
        <dbReference type="EMBL" id="MBB5212540.1"/>
    </source>
</evidence>
<dbReference type="SMART" id="SM00382">
    <property type="entry name" value="AAA"/>
    <property type="match status" value="1"/>
</dbReference>
<organism evidence="4 7">
    <name type="scientific">Microbulbifer hydrolyticus</name>
    <dbReference type="NCBI Taxonomy" id="48074"/>
    <lineage>
        <taxon>Bacteria</taxon>
        <taxon>Pseudomonadati</taxon>
        <taxon>Pseudomonadota</taxon>
        <taxon>Gammaproteobacteria</taxon>
        <taxon>Cellvibrionales</taxon>
        <taxon>Microbulbiferaceae</taxon>
        <taxon>Microbulbifer</taxon>
    </lineage>
</organism>
<dbReference type="GO" id="GO:0016887">
    <property type="term" value="F:ATP hydrolysis activity"/>
    <property type="evidence" value="ECO:0007669"/>
    <property type="project" value="InterPro"/>
</dbReference>
<dbReference type="Pfam" id="PF00005">
    <property type="entry name" value="ABC_tran"/>
    <property type="match status" value="1"/>
</dbReference>
<evidence type="ECO:0000313" key="7">
    <source>
        <dbReference type="Proteomes" id="UP000563601"/>
    </source>
</evidence>
<dbReference type="SUPFAM" id="SSF52540">
    <property type="entry name" value="P-loop containing nucleoside triphosphate hydrolases"/>
    <property type="match status" value="1"/>
</dbReference>
<accession>A0A6P1TFX7</accession>
<gene>
    <name evidence="5" type="ORF">GTQ55_15015</name>
    <name evidence="4" type="ORF">HNQ53_002765</name>
</gene>
<reference evidence="5 6" key="1">
    <citation type="submission" date="2020-01" db="EMBL/GenBank/DDBJ databases">
        <title>The possibility of degradation of plastic by Microbulbifer hydrolyticus IRE-31.</title>
        <authorList>
            <person name="Liu L."/>
        </authorList>
    </citation>
    <scope>NUCLEOTIDE SEQUENCE [LARGE SCALE GENOMIC DNA]</scope>
    <source>
        <strain evidence="5 6">IRE-31</strain>
    </source>
</reference>
<dbReference type="EMBL" id="CP047491">
    <property type="protein sequence ID" value="QHQ40159.1"/>
    <property type="molecule type" value="Genomic_DNA"/>
</dbReference>
<dbReference type="PROSITE" id="PS00211">
    <property type="entry name" value="ABC_TRANSPORTER_1"/>
    <property type="match status" value="1"/>
</dbReference>
<dbReference type="PROSITE" id="PS50893">
    <property type="entry name" value="ABC_TRANSPORTER_2"/>
    <property type="match status" value="1"/>
</dbReference>
<proteinExistence type="predicted"/>
<dbReference type="OrthoDB" id="4408248at2"/>
<protein>
    <submittedName>
        <fullName evidence="4">ABC-type lipoprotein export system ATPase subunit</fullName>
    </submittedName>
    <submittedName>
        <fullName evidence="5">ATP-binding cassette domain-containing protein</fullName>
    </submittedName>
</protein>
<dbReference type="InterPro" id="IPR003439">
    <property type="entry name" value="ABC_transporter-like_ATP-bd"/>
</dbReference>
<dbReference type="Proteomes" id="UP000563601">
    <property type="component" value="Unassembled WGS sequence"/>
</dbReference>
<dbReference type="InterPro" id="IPR027417">
    <property type="entry name" value="P-loop_NTPase"/>
</dbReference>
<dbReference type="RefSeq" id="WP_161859457.1">
    <property type="nucleotide sequence ID" value="NZ_CP047491.1"/>
</dbReference>
<dbReference type="InterPro" id="IPR017871">
    <property type="entry name" value="ABC_transporter-like_CS"/>
</dbReference>
<evidence type="ECO:0000256" key="2">
    <source>
        <dbReference type="ARBA" id="ARBA00022840"/>
    </source>
</evidence>
<dbReference type="Gene3D" id="3.40.50.300">
    <property type="entry name" value="P-loop containing nucleotide triphosphate hydrolases"/>
    <property type="match status" value="1"/>
</dbReference>
<feature type="domain" description="ABC transporter" evidence="3">
    <location>
        <begin position="4"/>
        <end position="199"/>
    </location>
</feature>
<sequence length="201" mass="22348">MATLAIKNLAIGDLKNIELEVAAGEIVCLSGTSGSGKSRLLRAIADLDLHSGSVQLGDTRQSDVPGHRWRRAVMLIPAESAWWHDTVGEHFSETSDETLQQLGLEADAFTWPVTRLSSGEKQRLALARALSHKPAALLLDEPTANLDKDSTERVEAWLRDIIRQQQLPTLWVAHHEDQIARVADRHFHIVDNGIKEQEMTQ</sequence>